<dbReference type="SUPFAM" id="SSF53067">
    <property type="entry name" value="Actin-like ATPase domain"/>
    <property type="match status" value="2"/>
</dbReference>
<comment type="caution">
    <text evidence="5">The sequence shown here is derived from an EMBL/GenBank/DDBJ whole genome shotgun (WGS) entry which is preliminary data.</text>
</comment>
<gene>
    <name evidence="5" type="ORF">ENV30_07475</name>
</gene>
<dbReference type="GO" id="GO:0005975">
    <property type="term" value="P:carbohydrate metabolic process"/>
    <property type="evidence" value="ECO:0007669"/>
    <property type="project" value="InterPro"/>
</dbReference>
<evidence type="ECO:0000256" key="1">
    <source>
        <dbReference type="ARBA" id="ARBA00009156"/>
    </source>
</evidence>
<name>A0A7V3YHV9_9BACT</name>
<accession>A0A7V3YHV9</accession>
<dbReference type="EMBL" id="DTFV01000111">
    <property type="protein sequence ID" value="HGI31126.1"/>
    <property type="molecule type" value="Genomic_DNA"/>
</dbReference>
<evidence type="ECO:0000256" key="3">
    <source>
        <dbReference type="ARBA" id="ARBA00022777"/>
    </source>
</evidence>
<dbReference type="Pfam" id="PF00370">
    <property type="entry name" value="FGGY_N"/>
    <property type="match status" value="1"/>
</dbReference>
<comment type="similarity">
    <text evidence="1">Belongs to the FGGY kinase family.</text>
</comment>
<reference evidence="5" key="1">
    <citation type="journal article" date="2020" name="mSystems">
        <title>Genome- and Community-Level Interaction Insights into Carbon Utilization and Element Cycling Functions of Hydrothermarchaeota in Hydrothermal Sediment.</title>
        <authorList>
            <person name="Zhou Z."/>
            <person name="Liu Y."/>
            <person name="Xu W."/>
            <person name="Pan J."/>
            <person name="Luo Z.H."/>
            <person name="Li M."/>
        </authorList>
    </citation>
    <scope>NUCLEOTIDE SEQUENCE [LARGE SCALE GENOMIC DNA]</scope>
    <source>
        <strain evidence="5">SpSt-747</strain>
    </source>
</reference>
<dbReference type="CDD" id="cd00366">
    <property type="entry name" value="ASKHA_NBD_FGGY"/>
    <property type="match status" value="1"/>
</dbReference>
<dbReference type="InterPro" id="IPR018484">
    <property type="entry name" value="FGGY_N"/>
</dbReference>
<dbReference type="InterPro" id="IPR000577">
    <property type="entry name" value="Carb_kinase_FGGY"/>
</dbReference>
<dbReference type="PANTHER" id="PTHR43095">
    <property type="entry name" value="SUGAR KINASE"/>
    <property type="match status" value="1"/>
</dbReference>
<proteinExistence type="inferred from homology"/>
<keyword evidence="2" id="KW-0808">Transferase</keyword>
<protein>
    <recommendedName>
        <fullName evidence="4">Carbohydrate kinase FGGY N-terminal domain-containing protein</fullName>
    </recommendedName>
</protein>
<dbReference type="InterPro" id="IPR050406">
    <property type="entry name" value="FGGY_Carb_Kinase"/>
</dbReference>
<evidence type="ECO:0000259" key="4">
    <source>
        <dbReference type="Pfam" id="PF00370"/>
    </source>
</evidence>
<feature type="domain" description="Carbohydrate kinase FGGY N-terminal" evidence="4">
    <location>
        <begin position="5"/>
        <end position="248"/>
    </location>
</feature>
<dbReference type="GO" id="GO:0016301">
    <property type="term" value="F:kinase activity"/>
    <property type="evidence" value="ECO:0007669"/>
    <property type="project" value="UniProtKB-KW"/>
</dbReference>
<keyword evidence="3" id="KW-0418">Kinase</keyword>
<sequence>MNQGYILAVDAGTSSLKSVLFDENFVAVTQDRVEYNYEADGLSVQIHPDLVWQAFLKVTRNLEEKGYARKVELVVPCVFSPALIAMDAEGTPLFPAIIHWDRRSIKQARKAVRIIGKERFLQVAGNIPYPGGISLTSMLWLKEERPEVFARAAVLGHLNTFLLKKLVNRWIIDPTNASVTGLYNTVAASGWDEDLARDLGIPLEKLPSVMPSFEVAGKITEEASRITGLPSGVPVLVGSNDTSAAALGAGLFEHGRVLNISGSSEILVICLDRPLPDERYYLRTHPFPGRWLMYDIVIGGFALEWFRSQFCRELPPDTFYHAYLAEVLGGKKQGKVRCVPYLTGDRTSLIQKRASFSGLTLDTTREECLRALVEGIVGRMRRTLDMVSGRLTLCSTMVVTGGAGSALLEYKRRVFQDFKIELRENCSILGCLEIARRFFHQGR</sequence>
<evidence type="ECO:0000256" key="2">
    <source>
        <dbReference type="ARBA" id="ARBA00022679"/>
    </source>
</evidence>
<dbReference type="AlphaFoldDB" id="A0A7V3YHV9"/>
<dbReference type="PANTHER" id="PTHR43095:SF5">
    <property type="entry name" value="XYLULOSE KINASE"/>
    <property type="match status" value="1"/>
</dbReference>
<dbReference type="InterPro" id="IPR043129">
    <property type="entry name" value="ATPase_NBD"/>
</dbReference>
<evidence type="ECO:0000313" key="5">
    <source>
        <dbReference type="EMBL" id="HGI31126.1"/>
    </source>
</evidence>
<dbReference type="PIRSF" id="PIRSF000538">
    <property type="entry name" value="GlpK"/>
    <property type="match status" value="1"/>
</dbReference>
<dbReference type="Gene3D" id="3.30.420.40">
    <property type="match status" value="2"/>
</dbReference>
<organism evidence="5">
    <name type="scientific">Candidatus Caldatribacterium californiense</name>
    <dbReference type="NCBI Taxonomy" id="1454726"/>
    <lineage>
        <taxon>Bacteria</taxon>
        <taxon>Pseudomonadati</taxon>
        <taxon>Atribacterota</taxon>
        <taxon>Atribacteria</taxon>
        <taxon>Atribacterales</taxon>
        <taxon>Candidatus Caldatribacteriaceae</taxon>
        <taxon>Candidatus Caldatribacterium</taxon>
    </lineage>
</organism>